<dbReference type="SMART" id="SM00382">
    <property type="entry name" value="AAA"/>
    <property type="match status" value="1"/>
</dbReference>
<protein>
    <submittedName>
        <fullName evidence="9">Transcriptional regulator</fullName>
    </submittedName>
</protein>
<dbReference type="Gene3D" id="1.10.10.60">
    <property type="entry name" value="Homeodomain-like"/>
    <property type="match status" value="1"/>
</dbReference>
<dbReference type="PROSITE" id="PS00688">
    <property type="entry name" value="SIGMA54_INTERACT_3"/>
    <property type="match status" value="1"/>
</dbReference>
<dbReference type="SMART" id="SM00448">
    <property type="entry name" value="REC"/>
    <property type="match status" value="1"/>
</dbReference>
<keyword evidence="2" id="KW-0067">ATP-binding</keyword>
<dbReference type="Proteomes" id="UP000651977">
    <property type="component" value="Unassembled WGS sequence"/>
</dbReference>
<feature type="domain" description="Response regulatory" evidence="8">
    <location>
        <begin position="10"/>
        <end position="124"/>
    </location>
</feature>
<keyword evidence="10" id="KW-1185">Reference proteome</keyword>
<dbReference type="RefSeq" id="WP_308800538.1">
    <property type="nucleotide sequence ID" value="NZ_BMDY01000008.1"/>
</dbReference>
<reference evidence="10" key="1">
    <citation type="journal article" date="2019" name="Int. J. Syst. Evol. Microbiol.">
        <title>The Global Catalogue of Microorganisms (GCM) 10K type strain sequencing project: providing services to taxonomists for standard genome sequencing and annotation.</title>
        <authorList>
            <consortium name="The Broad Institute Genomics Platform"/>
            <consortium name="The Broad Institute Genome Sequencing Center for Infectious Disease"/>
            <person name="Wu L."/>
            <person name="Ma J."/>
        </authorList>
    </citation>
    <scope>NUCLEOTIDE SEQUENCE [LARGE SCALE GENOMIC DNA]</scope>
    <source>
        <strain evidence="10">CGMCC 1.10131</strain>
    </source>
</reference>
<evidence type="ECO:0000256" key="2">
    <source>
        <dbReference type="ARBA" id="ARBA00022840"/>
    </source>
</evidence>
<keyword evidence="5" id="KW-0804">Transcription</keyword>
<dbReference type="InterPro" id="IPR025943">
    <property type="entry name" value="Sigma_54_int_dom_ATP-bd_2"/>
</dbReference>
<dbReference type="InterPro" id="IPR058031">
    <property type="entry name" value="AAA_lid_NorR"/>
</dbReference>
<dbReference type="SUPFAM" id="SSF46689">
    <property type="entry name" value="Homeodomain-like"/>
    <property type="match status" value="1"/>
</dbReference>
<name>A0ABQ1I2R2_9ALTE</name>
<dbReference type="InterPro" id="IPR002078">
    <property type="entry name" value="Sigma_54_int"/>
</dbReference>
<dbReference type="Gene3D" id="1.10.8.60">
    <property type="match status" value="1"/>
</dbReference>
<dbReference type="Pfam" id="PF00072">
    <property type="entry name" value="Response_reg"/>
    <property type="match status" value="1"/>
</dbReference>
<proteinExistence type="predicted"/>
<evidence type="ECO:0000259" key="8">
    <source>
        <dbReference type="PROSITE" id="PS50110"/>
    </source>
</evidence>
<keyword evidence="1" id="KW-0547">Nucleotide-binding</keyword>
<evidence type="ECO:0000256" key="4">
    <source>
        <dbReference type="ARBA" id="ARBA00023125"/>
    </source>
</evidence>
<dbReference type="EMBL" id="BMDY01000008">
    <property type="protein sequence ID" value="GGB03206.1"/>
    <property type="molecule type" value="Genomic_DNA"/>
</dbReference>
<dbReference type="SUPFAM" id="SSF52172">
    <property type="entry name" value="CheY-like"/>
    <property type="match status" value="1"/>
</dbReference>
<dbReference type="PROSITE" id="PS50045">
    <property type="entry name" value="SIGMA54_INTERACT_4"/>
    <property type="match status" value="1"/>
</dbReference>
<evidence type="ECO:0000256" key="1">
    <source>
        <dbReference type="ARBA" id="ARBA00022741"/>
    </source>
</evidence>
<dbReference type="PROSITE" id="PS00676">
    <property type="entry name" value="SIGMA54_INTERACT_2"/>
    <property type="match status" value="1"/>
</dbReference>
<comment type="caution">
    <text evidence="9">The sequence shown here is derived from an EMBL/GenBank/DDBJ whole genome shotgun (WGS) entry which is preliminary data.</text>
</comment>
<dbReference type="InterPro" id="IPR001789">
    <property type="entry name" value="Sig_transdc_resp-reg_receiver"/>
</dbReference>
<dbReference type="Gene3D" id="3.40.50.2300">
    <property type="match status" value="1"/>
</dbReference>
<dbReference type="PROSITE" id="PS00675">
    <property type="entry name" value="SIGMA54_INTERACT_1"/>
    <property type="match status" value="1"/>
</dbReference>
<keyword evidence="3" id="KW-0805">Transcription regulation</keyword>
<keyword evidence="6" id="KW-0597">Phosphoprotein</keyword>
<evidence type="ECO:0000256" key="3">
    <source>
        <dbReference type="ARBA" id="ARBA00023015"/>
    </source>
</evidence>
<dbReference type="PROSITE" id="PS50110">
    <property type="entry name" value="RESPONSE_REGULATORY"/>
    <property type="match status" value="1"/>
</dbReference>
<dbReference type="PANTHER" id="PTHR32071:SF116">
    <property type="entry name" value="TRANSCRIPTIONAL REGULATORY PROTEIN GLRR"/>
    <property type="match status" value="1"/>
</dbReference>
<evidence type="ECO:0000313" key="10">
    <source>
        <dbReference type="Proteomes" id="UP000651977"/>
    </source>
</evidence>
<dbReference type="InterPro" id="IPR009057">
    <property type="entry name" value="Homeodomain-like_sf"/>
</dbReference>
<organism evidence="9 10">
    <name type="scientific">Agarivorans gilvus</name>
    <dbReference type="NCBI Taxonomy" id="680279"/>
    <lineage>
        <taxon>Bacteria</taxon>
        <taxon>Pseudomonadati</taxon>
        <taxon>Pseudomonadota</taxon>
        <taxon>Gammaproteobacteria</taxon>
        <taxon>Alteromonadales</taxon>
        <taxon>Alteromonadaceae</taxon>
        <taxon>Agarivorans</taxon>
    </lineage>
</organism>
<accession>A0ABQ1I2R2</accession>
<evidence type="ECO:0000256" key="6">
    <source>
        <dbReference type="PROSITE-ProRule" id="PRU00169"/>
    </source>
</evidence>
<evidence type="ECO:0000256" key="5">
    <source>
        <dbReference type="ARBA" id="ARBA00023163"/>
    </source>
</evidence>
<dbReference type="Gene3D" id="3.40.50.300">
    <property type="entry name" value="P-loop containing nucleotide triphosphate hydrolases"/>
    <property type="match status" value="1"/>
</dbReference>
<gene>
    <name evidence="9" type="ORF">GCM10007414_15690</name>
</gene>
<dbReference type="InterPro" id="IPR027417">
    <property type="entry name" value="P-loop_NTPase"/>
</dbReference>
<dbReference type="SUPFAM" id="SSF52540">
    <property type="entry name" value="P-loop containing nucleoside triphosphate hydrolases"/>
    <property type="match status" value="1"/>
</dbReference>
<dbReference type="InterPro" id="IPR011006">
    <property type="entry name" value="CheY-like_superfamily"/>
</dbReference>
<sequence length="453" mass="49889">MNEINHAGGNILVVDDDPSLLRLISLRLQSAGYQVQAVASAKQALAELESYPAQLVISDVRMDGMDGLALFGAIKQLYPSLPVMLLTAHGNIPDAIAATQQGVFGYLTKPFDSQELLAKVAEALRLQPSLHEVSSEQGQPAWRREIISRSPVMEVLLKQVQQVAPSDVNIMIQGESGSGKELLAKAIHHASPRHQGPFVAVNCAAVPEGLFESELFGHAKGAFSGAAQAHQGLFQAANGGTLFLDEIADTPLSVQVKLLRALQEREVRPVGSTKNIAVDVRIVSASHQDLYQAVQQQQFREDLYYRLNVVELALPPLVKRREDIPLLVHHFSQQIAERQGVPLKTYSPEAMSALVAARWPGNVRQLMNVVEQTNALSTGPLIPAQLVQQALREKAELVSFSQARDEFERGYLARLLRLTQGNVSQAARLAMRNRTEFYKLLERHHLRPESFRG</sequence>
<feature type="modified residue" description="4-aspartylphosphate" evidence="6">
    <location>
        <position position="59"/>
    </location>
</feature>
<feature type="domain" description="Sigma-54 factor interaction" evidence="7">
    <location>
        <begin position="146"/>
        <end position="375"/>
    </location>
</feature>
<dbReference type="InterPro" id="IPR003593">
    <property type="entry name" value="AAA+_ATPase"/>
</dbReference>
<dbReference type="InterPro" id="IPR025944">
    <property type="entry name" value="Sigma_54_int_dom_CS"/>
</dbReference>
<dbReference type="InterPro" id="IPR025662">
    <property type="entry name" value="Sigma_54_int_dom_ATP-bd_1"/>
</dbReference>
<dbReference type="Pfam" id="PF25601">
    <property type="entry name" value="AAA_lid_14"/>
    <property type="match status" value="1"/>
</dbReference>
<dbReference type="CDD" id="cd00009">
    <property type="entry name" value="AAA"/>
    <property type="match status" value="1"/>
</dbReference>
<dbReference type="Pfam" id="PF00158">
    <property type="entry name" value="Sigma54_activat"/>
    <property type="match status" value="1"/>
</dbReference>
<evidence type="ECO:0000313" key="9">
    <source>
        <dbReference type="EMBL" id="GGB03206.1"/>
    </source>
</evidence>
<keyword evidence="4" id="KW-0238">DNA-binding</keyword>
<evidence type="ECO:0000259" key="7">
    <source>
        <dbReference type="PROSITE" id="PS50045"/>
    </source>
</evidence>
<dbReference type="PANTHER" id="PTHR32071">
    <property type="entry name" value="TRANSCRIPTIONAL REGULATORY PROTEIN"/>
    <property type="match status" value="1"/>
</dbReference>